<dbReference type="Pfam" id="PF00664">
    <property type="entry name" value="ABC_membrane"/>
    <property type="match status" value="2"/>
</dbReference>
<comment type="caution">
    <text evidence="12">The sequence shown here is derived from an EMBL/GenBank/DDBJ whole genome shotgun (WGS) entry which is preliminary data.</text>
</comment>
<evidence type="ECO:0000259" key="10">
    <source>
        <dbReference type="PROSITE" id="PS50893"/>
    </source>
</evidence>
<dbReference type="Proteomes" id="UP000663829">
    <property type="component" value="Unassembled WGS sequence"/>
</dbReference>
<dbReference type="Gene3D" id="1.20.1560.10">
    <property type="entry name" value="ABC transporter type 1, transmembrane domain"/>
    <property type="match status" value="2"/>
</dbReference>
<proteinExistence type="inferred from homology"/>
<evidence type="ECO:0000256" key="5">
    <source>
        <dbReference type="ARBA" id="ARBA00022741"/>
    </source>
</evidence>
<dbReference type="InterPro" id="IPR050173">
    <property type="entry name" value="ABC_transporter_C-like"/>
</dbReference>
<feature type="transmembrane region" description="Helical" evidence="9">
    <location>
        <begin position="569"/>
        <end position="590"/>
    </location>
</feature>
<feature type="domain" description="ABC transmembrane type-1" evidence="11">
    <location>
        <begin position="1"/>
        <end position="261"/>
    </location>
</feature>
<keyword evidence="5" id="KW-0547">Nucleotide-binding</keyword>
<keyword evidence="4 9" id="KW-0812">Transmembrane</keyword>
<dbReference type="PANTHER" id="PTHR24223">
    <property type="entry name" value="ATP-BINDING CASSETTE SUB-FAMILY C"/>
    <property type="match status" value="1"/>
</dbReference>
<evidence type="ECO:0000256" key="1">
    <source>
        <dbReference type="ARBA" id="ARBA00004141"/>
    </source>
</evidence>
<dbReference type="PROSITE" id="PS50893">
    <property type="entry name" value="ABC_TRANSPORTER_2"/>
    <property type="match status" value="1"/>
</dbReference>
<dbReference type="OrthoDB" id="6500128at2759"/>
<dbReference type="FunFam" id="3.40.50.300:FF:000997">
    <property type="entry name" value="Multidrug resistance-associated protein 1"/>
    <property type="match status" value="1"/>
</dbReference>
<dbReference type="Proteomes" id="UP000681722">
    <property type="component" value="Unassembled WGS sequence"/>
</dbReference>
<dbReference type="GO" id="GO:0016887">
    <property type="term" value="F:ATP hydrolysis activity"/>
    <property type="evidence" value="ECO:0007669"/>
    <property type="project" value="InterPro"/>
</dbReference>
<feature type="domain" description="ABC transmembrane type-1" evidence="11">
    <location>
        <begin position="577"/>
        <end position="679"/>
    </location>
</feature>
<dbReference type="AlphaFoldDB" id="A0A814UXT3"/>
<dbReference type="InterPro" id="IPR011527">
    <property type="entry name" value="ABC1_TM_dom"/>
</dbReference>
<organism evidence="12 14">
    <name type="scientific">Didymodactylos carnosus</name>
    <dbReference type="NCBI Taxonomy" id="1234261"/>
    <lineage>
        <taxon>Eukaryota</taxon>
        <taxon>Metazoa</taxon>
        <taxon>Spiralia</taxon>
        <taxon>Gnathifera</taxon>
        <taxon>Rotifera</taxon>
        <taxon>Eurotatoria</taxon>
        <taxon>Bdelloidea</taxon>
        <taxon>Philodinida</taxon>
        <taxon>Philodinidae</taxon>
        <taxon>Didymodactylos</taxon>
    </lineage>
</organism>
<dbReference type="GO" id="GO:0005524">
    <property type="term" value="F:ATP binding"/>
    <property type="evidence" value="ECO:0007669"/>
    <property type="project" value="UniProtKB-KW"/>
</dbReference>
<dbReference type="Gene3D" id="3.40.50.300">
    <property type="entry name" value="P-loop containing nucleotide triphosphate hydrolases"/>
    <property type="match status" value="1"/>
</dbReference>
<protein>
    <submittedName>
        <fullName evidence="12">Uncharacterized protein</fullName>
    </submittedName>
</protein>
<comment type="subcellular location">
    <subcellularLocation>
        <location evidence="1">Membrane</location>
        <topology evidence="1">Multi-pass membrane protein</topology>
    </subcellularLocation>
</comment>
<comment type="similarity">
    <text evidence="2">Belongs to the ABC transporter superfamily. ABCC family. Conjugate transporter (TC 3.A.1.208) subfamily.</text>
</comment>
<dbReference type="GO" id="GO:0016020">
    <property type="term" value="C:membrane"/>
    <property type="evidence" value="ECO:0007669"/>
    <property type="project" value="UniProtKB-SubCell"/>
</dbReference>
<feature type="transmembrane region" description="Helical" evidence="9">
    <location>
        <begin position="649"/>
        <end position="675"/>
    </location>
</feature>
<evidence type="ECO:0000256" key="3">
    <source>
        <dbReference type="ARBA" id="ARBA00022448"/>
    </source>
</evidence>
<name>A0A814UXT3_9BILA</name>
<evidence type="ECO:0000313" key="14">
    <source>
        <dbReference type="Proteomes" id="UP000663829"/>
    </source>
</evidence>
<feature type="transmembrane region" description="Helical" evidence="9">
    <location>
        <begin position="74"/>
        <end position="95"/>
    </location>
</feature>
<evidence type="ECO:0000313" key="12">
    <source>
        <dbReference type="EMBL" id="CAF1179287.1"/>
    </source>
</evidence>
<dbReference type="EMBL" id="CAJNOQ010007803">
    <property type="protein sequence ID" value="CAF1179287.1"/>
    <property type="molecule type" value="Genomic_DNA"/>
</dbReference>
<feature type="transmembrane region" description="Helical" evidence="9">
    <location>
        <begin position="153"/>
        <end position="172"/>
    </location>
</feature>
<keyword evidence="8 9" id="KW-0472">Membrane</keyword>
<dbReference type="InterPro" id="IPR003439">
    <property type="entry name" value="ABC_transporter-like_ATP-bd"/>
</dbReference>
<accession>A0A814UXT3</accession>
<keyword evidence="7 9" id="KW-1133">Transmembrane helix</keyword>
<evidence type="ECO:0000259" key="11">
    <source>
        <dbReference type="PROSITE" id="PS50929"/>
    </source>
</evidence>
<dbReference type="InterPro" id="IPR027417">
    <property type="entry name" value="P-loop_NTPase"/>
</dbReference>
<evidence type="ECO:0000256" key="6">
    <source>
        <dbReference type="ARBA" id="ARBA00022840"/>
    </source>
</evidence>
<dbReference type="PANTHER" id="PTHR24223:SF456">
    <property type="entry name" value="MULTIDRUG RESISTANCE-ASSOCIATED PROTEIN LETHAL(2)03659"/>
    <property type="match status" value="1"/>
</dbReference>
<dbReference type="InterPro" id="IPR017871">
    <property type="entry name" value="ABC_transporter-like_CS"/>
</dbReference>
<feature type="transmembrane region" description="Helical" evidence="9">
    <location>
        <begin position="178"/>
        <end position="197"/>
    </location>
</feature>
<evidence type="ECO:0000256" key="7">
    <source>
        <dbReference type="ARBA" id="ARBA00022989"/>
    </source>
</evidence>
<dbReference type="SUPFAM" id="SSF90123">
    <property type="entry name" value="ABC transporter transmembrane region"/>
    <property type="match status" value="2"/>
</dbReference>
<evidence type="ECO:0000313" key="13">
    <source>
        <dbReference type="EMBL" id="CAF3943501.1"/>
    </source>
</evidence>
<keyword evidence="3" id="KW-0813">Transport</keyword>
<evidence type="ECO:0000256" key="4">
    <source>
        <dbReference type="ARBA" id="ARBA00022692"/>
    </source>
</evidence>
<feature type="domain" description="ABC transporter" evidence="10">
    <location>
        <begin position="268"/>
        <end position="492"/>
    </location>
</feature>
<dbReference type="InterPro" id="IPR036640">
    <property type="entry name" value="ABC1_TM_sf"/>
</dbReference>
<evidence type="ECO:0000256" key="2">
    <source>
        <dbReference type="ARBA" id="ARBA00009726"/>
    </source>
</evidence>
<dbReference type="CDD" id="cd03250">
    <property type="entry name" value="ABCC_MRP_domain1"/>
    <property type="match status" value="1"/>
</dbReference>
<gene>
    <name evidence="12" type="ORF">GPM918_LOCUS22610</name>
    <name evidence="13" type="ORF">SRO942_LOCUS22609</name>
</gene>
<evidence type="ECO:0000256" key="8">
    <source>
        <dbReference type="ARBA" id="ARBA00023136"/>
    </source>
</evidence>
<feature type="transmembrane region" description="Helical" evidence="9">
    <location>
        <begin position="107"/>
        <end position="129"/>
    </location>
</feature>
<dbReference type="GO" id="GO:0140359">
    <property type="term" value="F:ABC-type transporter activity"/>
    <property type="evidence" value="ECO:0007669"/>
    <property type="project" value="InterPro"/>
</dbReference>
<dbReference type="PROSITE" id="PS00211">
    <property type="entry name" value="ABC_TRANSPORTER_1"/>
    <property type="match status" value="1"/>
</dbReference>
<feature type="non-terminal residue" evidence="12">
    <location>
        <position position="1"/>
    </location>
</feature>
<dbReference type="SUPFAM" id="SSF52540">
    <property type="entry name" value="P-loop containing nucleoside triphosphate hydrolases"/>
    <property type="match status" value="1"/>
</dbReference>
<evidence type="ECO:0000256" key="9">
    <source>
        <dbReference type="SAM" id="Phobius"/>
    </source>
</evidence>
<keyword evidence="14" id="KW-1185">Reference proteome</keyword>
<dbReference type="EMBL" id="CAJOBC010007804">
    <property type="protein sequence ID" value="CAF3943501.1"/>
    <property type="molecule type" value="Genomic_DNA"/>
</dbReference>
<keyword evidence="6" id="KW-0067">ATP-binding</keyword>
<dbReference type="PROSITE" id="PS50929">
    <property type="entry name" value="ABC_TM1F"/>
    <property type="match status" value="2"/>
</dbReference>
<dbReference type="Pfam" id="PF00005">
    <property type="entry name" value="ABC_tran"/>
    <property type="match status" value="1"/>
</dbReference>
<sequence>FYESNAIGRLLNRFSKDQQVVDEFSPLTFSNKIQLGNNETSIMKKTEIEREKYEKKHEHVNTWKIVIKAFWKEGLLVVLMFFPFAGIKVVQSLFLKEVVLNISDSSASSYAIYLYAIALSLATILKAFLNQQLFFRASRIETQLRKQQQIKPVYIYYLWGAPLETLVVFGFIWNNIGISTLFGYAVLVLSVPIQLVFSKIFTTYRKNTVQWTDERIKVIHEILVGCQIVKMSRWEESWENVVCDARNNEFNSILKASSLRATNMIGNIVMDKASFTWDSANSPALIEIDLNVNTGSLVGIMGTIGSCKSSLLQAILGEMSLVQGSSKIFGTLAYVSQTAWIFAGTIRENILFGKSFDEQKYKAVLKSCCSIADLRTFQAGDLTVIEGKGVNLSGGQKTRVSLVRALYTEADIYLFDDPLATVDLVVARKLFKRCISNEGMLNGKTRLLVTHQIQLLPKTDHCILLDYGKSHTNGIKNNSERNDSNVDDDDDVLDLPQTIDKNSIIKDEVSVHGTISGDVWVKVFISGYGWSGLLLLVFLMLLGEAANDTTNVWLGLWSSKPKTEQRESYYAYTYLGLAIGIALIRTDYFFQLMLRGAYLLHNNMLKGVLYSSLRFYESNPVGCILNRFSKDQQVVDELLPLTFFNTIQLLMMAVGGVAIIAMTNPWITLILIPIIPTLL</sequence>
<feature type="transmembrane region" description="Helical" evidence="9">
    <location>
        <begin position="519"/>
        <end position="542"/>
    </location>
</feature>
<reference evidence="12" key="1">
    <citation type="submission" date="2021-02" db="EMBL/GenBank/DDBJ databases">
        <authorList>
            <person name="Nowell W R."/>
        </authorList>
    </citation>
    <scope>NUCLEOTIDE SEQUENCE</scope>
</reference>